<dbReference type="AlphaFoldDB" id="A0A9P6DSZ0"/>
<dbReference type="GO" id="GO:0005524">
    <property type="term" value="F:ATP binding"/>
    <property type="evidence" value="ECO:0007669"/>
    <property type="project" value="UniProtKB-KW"/>
</dbReference>
<keyword evidence="9" id="KW-1185">Reference proteome</keyword>
<keyword evidence="5" id="KW-0418">Kinase</keyword>
<evidence type="ECO:0000256" key="1">
    <source>
        <dbReference type="ARBA" id="ARBA00008805"/>
    </source>
</evidence>
<keyword evidence="3" id="KW-0808">Transferase</keyword>
<dbReference type="PANTHER" id="PTHR10534">
    <property type="entry name" value="PYRIDOXAL KINASE"/>
    <property type="match status" value="1"/>
</dbReference>
<evidence type="ECO:0000256" key="3">
    <source>
        <dbReference type="ARBA" id="ARBA00022679"/>
    </source>
</evidence>
<feature type="domain" description="Pyridoxamine kinase/Phosphomethylpyrimidine kinase" evidence="7">
    <location>
        <begin position="74"/>
        <end position="183"/>
    </location>
</feature>
<dbReference type="GO" id="GO:0008478">
    <property type="term" value="F:pyridoxal kinase activity"/>
    <property type="evidence" value="ECO:0007669"/>
    <property type="project" value="UniProtKB-EC"/>
</dbReference>
<comment type="similarity">
    <text evidence="1">Belongs to the pyridoxine kinase family.</text>
</comment>
<accession>A0A9P6DSZ0</accession>
<dbReference type="GO" id="GO:0005829">
    <property type="term" value="C:cytosol"/>
    <property type="evidence" value="ECO:0007669"/>
    <property type="project" value="TreeGrafter"/>
</dbReference>
<dbReference type="InterPro" id="IPR029056">
    <property type="entry name" value="Ribokinase-like"/>
</dbReference>
<dbReference type="SUPFAM" id="SSF53613">
    <property type="entry name" value="Ribokinase-like"/>
    <property type="match status" value="1"/>
</dbReference>
<comment type="caution">
    <text evidence="8">The sequence shown here is derived from an EMBL/GenBank/DDBJ whole genome shotgun (WGS) entry which is preliminary data.</text>
</comment>
<dbReference type="OrthoDB" id="2104723at2759"/>
<organism evidence="8 9">
    <name type="scientific">Hydnum rufescens UP504</name>
    <dbReference type="NCBI Taxonomy" id="1448309"/>
    <lineage>
        <taxon>Eukaryota</taxon>
        <taxon>Fungi</taxon>
        <taxon>Dikarya</taxon>
        <taxon>Basidiomycota</taxon>
        <taxon>Agaricomycotina</taxon>
        <taxon>Agaricomycetes</taxon>
        <taxon>Cantharellales</taxon>
        <taxon>Hydnaceae</taxon>
        <taxon>Hydnum</taxon>
    </lineage>
</organism>
<dbReference type="CDD" id="cd01173">
    <property type="entry name" value="pyridoxal_pyridoxamine_kinase"/>
    <property type="match status" value="1"/>
</dbReference>
<keyword evidence="6" id="KW-0067">ATP-binding</keyword>
<dbReference type="InterPro" id="IPR013749">
    <property type="entry name" value="PM/HMP-P_kinase-1"/>
</dbReference>
<dbReference type="GO" id="GO:0009443">
    <property type="term" value="P:pyridoxal 5'-phosphate salvage"/>
    <property type="evidence" value="ECO:0007669"/>
    <property type="project" value="InterPro"/>
</dbReference>
<sequence length="346" mass="37990">MSGRVLSIQSHVVSGYVGNKAATFPLQVLGYDVDAVNTVQYSNHAGYRRFAGTNSQATELDSIFEAMKKNGLFRANRILTGYVPNASSLQSIANLIKWMCSGENEIMYLLDPVMGDDGRLYVSPDVVPVYRDVLLPLATVITPNWFEVEILTGIKITTMASIKSAVEKLHSVHGVPHVVISSLPLTAELEAEVAAVTRPAARSNSAYSGDNLLCITSSASAAKEGPVSNVHAICIPRIKGYYSGVGDLFSALVLAHFRPTEGSEALSDATTLALSTIQEILLRTYEHCESLAEEERPPTDDEADAADAERRVRRMRARELRIIQNMECIRNPPRERCMARWTGFWD</sequence>
<reference evidence="8" key="1">
    <citation type="journal article" date="2020" name="Nat. Commun.">
        <title>Large-scale genome sequencing of mycorrhizal fungi provides insights into the early evolution of symbiotic traits.</title>
        <authorList>
            <person name="Miyauchi S."/>
            <person name="Kiss E."/>
            <person name="Kuo A."/>
            <person name="Drula E."/>
            <person name="Kohler A."/>
            <person name="Sanchez-Garcia M."/>
            <person name="Morin E."/>
            <person name="Andreopoulos B."/>
            <person name="Barry K.W."/>
            <person name="Bonito G."/>
            <person name="Buee M."/>
            <person name="Carver A."/>
            <person name="Chen C."/>
            <person name="Cichocki N."/>
            <person name="Clum A."/>
            <person name="Culley D."/>
            <person name="Crous P.W."/>
            <person name="Fauchery L."/>
            <person name="Girlanda M."/>
            <person name="Hayes R.D."/>
            <person name="Keri Z."/>
            <person name="LaButti K."/>
            <person name="Lipzen A."/>
            <person name="Lombard V."/>
            <person name="Magnuson J."/>
            <person name="Maillard F."/>
            <person name="Murat C."/>
            <person name="Nolan M."/>
            <person name="Ohm R.A."/>
            <person name="Pangilinan J."/>
            <person name="Pereira M.F."/>
            <person name="Perotto S."/>
            <person name="Peter M."/>
            <person name="Pfister S."/>
            <person name="Riley R."/>
            <person name="Sitrit Y."/>
            <person name="Stielow J.B."/>
            <person name="Szollosi G."/>
            <person name="Zifcakova L."/>
            <person name="Stursova M."/>
            <person name="Spatafora J.W."/>
            <person name="Tedersoo L."/>
            <person name="Vaario L.M."/>
            <person name="Yamada A."/>
            <person name="Yan M."/>
            <person name="Wang P."/>
            <person name="Xu J."/>
            <person name="Bruns T."/>
            <person name="Baldrian P."/>
            <person name="Vilgalys R."/>
            <person name="Dunand C."/>
            <person name="Henrissat B."/>
            <person name="Grigoriev I.V."/>
            <person name="Hibbett D."/>
            <person name="Nagy L.G."/>
            <person name="Martin F.M."/>
        </authorList>
    </citation>
    <scope>NUCLEOTIDE SEQUENCE</scope>
    <source>
        <strain evidence="8">UP504</strain>
    </source>
</reference>
<dbReference type="EC" id="2.7.1.35" evidence="2"/>
<proteinExistence type="inferred from homology"/>
<evidence type="ECO:0000313" key="9">
    <source>
        <dbReference type="Proteomes" id="UP000886523"/>
    </source>
</evidence>
<dbReference type="Proteomes" id="UP000886523">
    <property type="component" value="Unassembled WGS sequence"/>
</dbReference>
<dbReference type="NCBIfam" id="TIGR00687">
    <property type="entry name" value="pyridox_kin"/>
    <property type="match status" value="1"/>
</dbReference>
<dbReference type="InterPro" id="IPR004625">
    <property type="entry name" value="PyrdxlKinase"/>
</dbReference>
<keyword evidence="4" id="KW-0547">Nucleotide-binding</keyword>
<dbReference type="Gene3D" id="3.40.1190.20">
    <property type="match status" value="1"/>
</dbReference>
<dbReference type="PANTHER" id="PTHR10534:SF2">
    <property type="entry name" value="PYRIDOXAL KINASE"/>
    <property type="match status" value="1"/>
</dbReference>
<name>A0A9P6DSZ0_9AGAM</name>
<evidence type="ECO:0000256" key="5">
    <source>
        <dbReference type="ARBA" id="ARBA00022777"/>
    </source>
</evidence>
<evidence type="ECO:0000256" key="4">
    <source>
        <dbReference type="ARBA" id="ARBA00022741"/>
    </source>
</evidence>
<protein>
    <recommendedName>
        <fullName evidence="2">pyridoxal kinase</fullName>
        <ecNumber evidence="2">2.7.1.35</ecNumber>
    </recommendedName>
</protein>
<evidence type="ECO:0000313" key="8">
    <source>
        <dbReference type="EMBL" id="KAF9512662.1"/>
    </source>
</evidence>
<gene>
    <name evidence="8" type="ORF">BS47DRAFT_1372736</name>
</gene>
<evidence type="ECO:0000256" key="2">
    <source>
        <dbReference type="ARBA" id="ARBA00012104"/>
    </source>
</evidence>
<evidence type="ECO:0000256" key="6">
    <source>
        <dbReference type="ARBA" id="ARBA00022840"/>
    </source>
</evidence>
<dbReference type="Pfam" id="PF08543">
    <property type="entry name" value="Phos_pyr_kin"/>
    <property type="match status" value="1"/>
</dbReference>
<dbReference type="EMBL" id="MU128983">
    <property type="protein sequence ID" value="KAF9512662.1"/>
    <property type="molecule type" value="Genomic_DNA"/>
</dbReference>
<evidence type="ECO:0000259" key="7">
    <source>
        <dbReference type="Pfam" id="PF08543"/>
    </source>
</evidence>